<evidence type="ECO:0000256" key="1">
    <source>
        <dbReference type="SAM" id="MobiDB-lite"/>
    </source>
</evidence>
<name>A0A2I0KE57_PUNGR</name>
<feature type="region of interest" description="Disordered" evidence="1">
    <location>
        <begin position="95"/>
        <end position="121"/>
    </location>
</feature>
<keyword evidence="3" id="KW-1185">Reference proteome</keyword>
<protein>
    <submittedName>
        <fullName evidence="2">Uncharacterized protein</fullName>
    </submittedName>
</protein>
<organism evidence="2 3">
    <name type="scientific">Punica granatum</name>
    <name type="common">Pomegranate</name>
    <dbReference type="NCBI Taxonomy" id="22663"/>
    <lineage>
        <taxon>Eukaryota</taxon>
        <taxon>Viridiplantae</taxon>
        <taxon>Streptophyta</taxon>
        <taxon>Embryophyta</taxon>
        <taxon>Tracheophyta</taxon>
        <taxon>Spermatophyta</taxon>
        <taxon>Magnoliopsida</taxon>
        <taxon>eudicotyledons</taxon>
        <taxon>Gunneridae</taxon>
        <taxon>Pentapetalae</taxon>
        <taxon>rosids</taxon>
        <taxon>malvids</taxon>
        <taxon>Myrtales</taxon>
        <taxon>Lythraceae</taxon>
        <taxon>Punica</taxon>
    </lineage>
</organism>
<sequence length="144" mass="16098">MEETIRALQAGSSGPDYGDVDWNLFSGMRLPSKIKILDFKRFCPETPPTFLDLSVMEMNDDRTFQAYATEWRGKTLSKLGKSLTWASSWGGLKAQLRGRKGKHQRNKLPERPEKGKDATVGAVNSGRQAQQQFSVSYTPALLTS</sequence>
<accession>A0A2I0KE57</accession>
<dbReference type="AlphaFoldDB" id="A0A2I0KE57"/>
<dbReference type="Proteomes" id="UP000233551">
    <property type="component" value="Unassembled WGS sequence"/>
</dbReference>
<comment type="caution">
    <text evidence="2">The sequence shown here is derived from an EMBL/GenBank/DDBJ whole genome shotgun (WGS) entry which is preliminary data.</text>
</comment>
<proteinExistence type="predicted"/>
<evidence type="ECO:0000313" key="3">
    <source>
        <dbReference type="Proteomes" id="UP000233551"/>
    </source>
</evidence>
<gene>
    <name evidence="2" type="ORF">CRG98_013067</name>
</gene>
<evidence type="ECO:0000313" key="2">
    <source>
        <dbReference type="EMBL" id="PKI66540.1"/>
    </source>
</evidence>
<feature type="compositionally biased region" description="Basic residues" evidence="1">
    <location>
        <begin position="96"/>
        <end position="106"/>
    </location>
</feature>
<feature type="compositionally biased region" description="Basic and acidic residues" evidence="1">
    <location>
        <begin position="107"/>
        <end position="117"/>
    </location>
</feature>
<reference evidence="2 3" key="1">
    <citation type="submission" date="2017-11" db="EMBL/GenBank/DDBJ databases">
        <title>De-novo sequencing of pomegranate (Punica granatum L.) genome.</title>
        <authorList>
            <person name="Akparov Z."/>
            <person name="Amiraslanov A."/>
            <person name="Hajiyeva S."/>
            <person name="Abbasov M."/>
            <person name="Kaur K."/>
            <person name="Hamwieh A."/>
            <person name="Solovyev V."/>
            <person name="Salamov A."/>
            <person name="Braich B."/>
            <person name="Kosarev P."/>
            <person name="Mahmoud A."/>
            <person name="Hajiyev E."/>
            <person name="Babayeva S."/>
            <person name="Izzatullayeva V."/>
            <person name="Mammadov A."/>
            <person name="Mammadov A."/>
            <person name="Sharifova S."/>
            <person name="Ojaghi J."/>
            <person name="Eynullazada K."/>
            <person name="Bayramov B."/>
            <person name="Abdulazimova A."/>
            <person name="Shahmuradov I."/>
        </authorList>
    </citation>
    <scope>NUCLEOTIDE SEQUENCE [LARGE SCALE GENOMIC DNA]</scope>
    <source>
        <strain evidence="3">cv. AG2017</strain>
        <tissue evidence="2">Leaf</tissue>
    </source>
</reference>
<dbReference type="EMBL" id="PGOL01000671">
    <property type="protein sequence ID" value="PKI66540.1"/>
    <property type="molecule type" value="Genomic_DNA"/>
</dbReference>